<evidence type="ECO:0000256" key="1">
    <source>
        <dbReference type="ARBA" id="ARBA00009183"/>
    </source>
</evidence>
<reference evidence="8 9" key="1">
    <citation type="journal article" date="2018" name="BMC Genomics">
        <title>Genomic evidence for intraspecific hybridization in a clonal and extremely halotolerant yeast.</title>
        <authorList>
            <person name="Gostincar C."/>
            <person name="Stajich J.E."/>
            <person name="Zupancic J."/>
            <person name="Zalar P."/>
            <person name="Gunde-Cimerman N."/>
        </authorList>
    </citation>
    <scope>NUCLEOTIDE SEQUENCE [LARGE SCALE GENOMIC DNA]</scope>
    <source>
        <strain evidence="7 9">EXF-6654</strain>
        <strain evidence="6 8">EXF-6656</strain>
    </source>
</reference>
<evidence type="ECO:0000313" key="9">
    <source>
        <dbReference type="Proteomes" id="UP000282582"/>
    </source>
</evidence>
<evidence type="ECO:0000313" key="7">
    <source>
        <dbReference type="EMBL" id="RMY04434.1"/>
    </source>
</evidence>
<evidence type="ECO:0000256" key="3">
    <source>
        <dbReference type="ARBA" id="ARBA00022827"/>
    </source>
</evidence>
<evidence type="ECO:0000256" key="4">
    <source>
        <dbReference type="ARBA" id="ARBA00023002"/>
    </source>
</evidence>
<name>A0A3M6YMZ5_HORWE</name>
<dbReference type="InterPro" id="IPR020946">
    <property type="entry name" value="Flavin_mOase-like"/>
</dbReference>
<keyword evidence="4" id="KW-0560">Oxidoreductase</keyword>
<dbReference type="Gene3D" id="3.50.50.60">
    <property type="entry name" value="FAD/NAD(P)-binding domain"/>
    <property type="match status" value="1"/>
</dbReference>
<dbReference type="EMBL" id="QWIJ01000555">
    <property type="protein sequence ID" value="RMX81035.1"/>
    <property type="molecule type" value="Genomic_DNA"/>
</dbReference>
<comment type="caution">
    <text evidence="7">The sequence shown here is derived from an EMBL/GenBank/DDBJ whole genome shotgun (WGS) entry which is preliminary data.</text>
</comment>
<proteinExistence type="inferred from homology"/>
<evidence type="ECO:0000313" key="8">
    <source>
        <dbReference type="Proteomes" id="UP000281245"/>
    </source>
</evidence>
<dbReference type="InterPro" id="IPR036188">
    <property type="entry name" value="FAD/NAD-bd_sf"/>
</dbReference>
<accession>A0A3M6YMZ5</accession>
<dbReference type="VEuPathDB" id="FungiDB:BTJ68_10585"/>
<dbReference type="Proteomes" id="UP000282582">
    <property type="component" value="Unassembled WGS sequence"/>
</dbReference>
<dbReference type="EMBL" id="QWIK01000546">
    <property type="protein sequence ID" value="RMY04434.1"/>
    <property type="molecule type" value="Genomic_DNA"/>
</dbReference>
<protein>
    <recommendedName>
        <fullName evidence="5">DUF6314 domain-containing protein</fullName>
    </recommendedName>
</protein>
<dbReference type="GO" id="GO:0050660">
    <property type="term" value="F:flavin adenine dinucleotide binding"/>
    <property type="evidence" value="ECO:0007669"/>
    <property type="project" value="InterPro"/>
</dbReference>
<sequence length="730" mass="82066">MKSICIIGAGPAGLVAAKTFLQSGQFAVSVYEKKDRLGGIWAIDESTTNGYLSPQTPTNLSRFTVAFSDLDWRYVDLHSKHDGRAAKLPMFPKAWHVNRYLQMYQQRFVPEYALHFDTEVIKAERAKQSADESKTSWRITSRRGSQTETKSYDYLLVSSGFFSRPRPLAQSVHSATPGPGVQIIHSSEFKSLTDILPNASQKRGKKILLIGGANSGGEAAAAVAAQLSNARWSPDSSERYEGYKIVHVVPRPLYALPPFVEYEKGSYVPIDFKLYDYSRRPPGPIQSNAGQQPLEVRNMVHSFLQGVVGGDQKDLGSDALQAPSGDNKASAYVALSESYSEYVRSGLIEVVSGRVESIDYNDTGTIARTRRGNDLLTLEDIGAVVYATGYTPSAALDFLADDVTDALSYDTSSMRMPLILEQWQTSNREVPDIGFLGFYEGPYWGIMEMQSRVICQRWLGHEAASQRPFEERDRLLKLRAAMQAKGEDVPQFWFGDYLGYMEDMADHLSLQRNDQAFKEREGCPTPARFAVGGDENANINTVKDLHCLWHDCIENGRFVSRAAFRAMQGSWRISRRISSQDPNFSGALEGQVDFHPRLPTADDFDFEYLYIETGTFTSSTGLQMQASRRYVYRYCEAKDQLSVWFVKPNADLEVDYLFHNLHFSPPAKNREQAACVAKADHLCVQDMYSTRYTLPLKGIWLPRFEVEHVVKGPAKSYVATTDFMRMPQSH</sequence>
<organism evidence="7 9">
    <name type="scientific">Hortaea werneckii</name>
    <name type="common">Black yeast</name>
    <name type="synonym">Cladosporium werneckii</name>
    <dbReference type="NCBI Taxonomy" id="91943"/>
    <lineage>
        <taxon>Eukaryota</taxon>
        <taxon>Fungi</taxon>
        <taxon>Dikarya</taxon>
        <taxon>Ascomycota</taxon>
        <taxon>Pezizomycotina</taxon>
        <taxon>Dothideomycetes</taxon>
        <taxon>Dothideomycetidae</taxon>
        <taxon>Mycosphaerellales</taxon>
        <taxon>Teratosphaeriaceae</taxon>
        <taxon>Hortaea</taxon>
    </lineage>
</organism>
<evidence type="ECO:0000256" key="2">
    <source>
        <dbReference type="ARBA" id="ARBA00022630"/>
    </source>
</evidence>
<dbReference type="OrthoDB" id="66881at2759"/>
<dbReference type="InterPro" id="IPR050346">
    <property type="entry name" value="FMO-like"/>
</dbReference>
<keyword evidence="3" id="KW-0274">FAD</keyword>
<evidence type="ECO:0000259" key="5">
    <source>
        <dbReference type="Pfam" id="PF19834"/>
    </source>
</evidence>
<dbReference type="GO" id="GO:0004499">
    <property type="term" value="F:N,N-dimethylaniline monooxygenase activity"/>
    <property type="evidence" value="ECO:0007669"/>
    <property type="project" value="InterPro"/>
</dbReference>
<dbReference type="PRINTS" id="PR00419">
    <property type="entry name" value="ADXRDTASE"/>
</dbReference>
<dbReference type="Pfam" id="PF19834">
    <property type="entry name" value="DUF6314"/>
    <property type="match status" value="1"/>
</dbReference>
<gene>
    <name evidence="7" type="ORF">D0868_06949</name>
    <name evidence="6" type="ORF">D0869_07116</name>
</gene>
<dbReference type="InterPro" id="IPR045632">
    <property type="entry name" value="DUF6314"/>
</dbReference>
<dbReference type="PANTHER" id="PTHR23023">
    <property type="entry name" value="DIMETHYLANILINE MONOOXYGENASE"/>
    <property type="match status" value="1"/>
</dbReference>
<dbReference type="AlphaFoldDB" id="A0A3M6YMZ5"/>
<dbReference type="SUPFAM" id="SSF51905">
    <property type="entry name" value="FAD/NAD(P)-binding domain"/>
    <property type="match status" value="1"/>
</dbReference>
<keyword evidence="2" id="KW-0285">Flavoprotein</keyword>
<dbReference type="Pfam" id="PF00743">
    <property type="entry name" value="FMO-like"/>
    <property type="match status" value="1"/>
</dbReference>
<feature type="domain" description="DUF6314" evidence="5">
    <location>
        <begin position="567"/>
        <end position="725"/>
    </location>
</feature>
<dbReference type="GO" id="GO:0050661">
    <property type="term" value="F:NADP binding"/>
    <property type="evidence" value="ECO:0007669"/>
    <property type="project" value="InterPro"/>
</dbReference>
<comment type="similarity">
    <text evidence="1">Belongs to the FMO family.</text>
</comment>
<evidence type="ECO:0000313" key="6">
    <source>
        <dbReference type="EMBL" id="RMX81035.1"/>
    </source>
</evidence>
<dbReference type="Proteomes" id="UP000281245">
    <property type="component" value="Unassembled WGS sequence"/>
</dbReference>